<protein>
    <submittedName>
        <fullName evidence="2">Uncharacterized protein</fullName>
    </submittedName>
</protein>
<organism evidence="2 3">
    <name type="scientific">Labedella endophytica</name>
    <dbReference type="NCBI Taxonomy" id="1523160"/>
    <lineage>
        <taxon>Bacteria</taxon>
        <taxon>Bacillati</taxon>
        <taxon>Actinomycetota</taxon>
        <taxon>Actinomycetes</taxon>
        <taxon>Micrococcales</taxon>
        <taxon>Microbacteriaceae</taxon>
        <taxon>Labedella</taxon>
    </lineage>
</organism>
<feature type="compositionally biased region" description="Basic and acidic residues" evidence="1">
    <location>
        <begin position="12"/>
        <end position="38"/>
    </location>
</feature>
<feature type="compositionally biased region" description="Basic residues" evidence="1">
    <location>
        <begin position="39"/>
        <end position="51"/>
    </location>
</feature>
<feature type="region of interest" description="Disordered" evidence="1">
    <location>
        <begin position="1"/>
        <end position="120"/>
    </location>
</feature>
<reference evidence="2 3" key="1">
    <citation type="submission" date="2018-12" db="EMBL/GenBank/DDBJ databases">
        <authorList>
            <person name="Li F."/>
        </authorList>
    </citation>
    <scope>NUCLEOTIDE SEQUENCE [LARGE SCALE GENOMIC DNA]</scope>
    <source>
        <strain evidence="2 3">EGI 6500705</strain>
    </source>
</reference>
<dbReference type="AlphaFoldDB" id="A0A3S0XQM1"/>
<evidence type="ECO:0000313" key="2">
    <source>
        <dbReference type="EMBL" id="RUR03363.1"/>
    </source>
</evidence>
<sequence>MDTAEAAAETGMEGRRPRENRIRDAIVARRGRDHDARPRRMRRRRPGRPRPRLGDAGPDGGRSPGRRWRHARHPRRRRVPRGRVRPVRGHDRGRPGRRRPRGGNARRPRGRLPRARGRHR</sequence>
<keyword evidence="3" id="KW-1185">Reference proteome</keyword>
<comment type="caution">
    <text evidence="2">The sequence shown here is derived from an EMBL/GenBank/DDBJ whole genome shotgun (WGS) entry which is preliminary data.</text>
</comment>
<feature type="compositionally biased region" description="Low complexity" evidence="1">
    <location>
        <begin position="1"/>
        <end position="10"/>
    </location>
</feature>
<dbReference type="EMBL" id="RZGZ01000001">
    <property type="protein sequence ID" value="RUR03363.1"/>
    <property type="molecule type" value="Genomic_DNA"/>
</dbReference>
<evidence type="ECO:0000313" key="3">
    <source>
        <dbReference type="Proteomes" id="UP000274909"/>
    </source>
</evidence>
<proteinExistence type="predicted"/>
<accession>A0A3S0XQM1</accession>
<feature type="compositionally biased region" description="Basic residues" evidence="1">
    <location>
        <begin position="95"/>
        <end position="120"/>
    </location>
</feature>
<evidence type="ECO:0000256" key="1">
    <source>
        <dbReference type="SAM" id="MobiDB-lite"/>
    </source>
</evidence>
<name>A0A3S0XQM1_9MICO</name>
<dbReference type="Proteomes" id="UP000274909">
    <property type="component" value="Unassembled WGS sequence"/>
</dbReference>
<feature type="compositionally biased region" description="Basic residues" evidence="1">
    <location>
        <begin position="64"/>
        <end position="87"/>
    </location>
</feature>
<gene>
    <name evidence="2" type="ORF">ELQ94_02105</name>
</gene>